<gene>
    <name evidence="2" type="ORF">ABGV49_02995</name>
</gene>
<evidence type="ECO:0000256" key="1">
    <source>
        <dbReference type="SAM" id="MobiDB-lite"/>
    </source>
</evidence>
<organism evidence="2 3">
    <name type="scientific">Chromobacterium vaccinii</name>
    <dbReference type="NCBI Taxonomy" id="1108595"/>
    <lineage>
        <taxon>Bacteria</taxon>
        <taxon>Pseudomonadati</taxon>
        <taxon>Pseudomonadota</taxon>
        <taxon>Betaproteobacteria</taxon>
        <taxon>Neisseriales</taxon>
        <taxon>Chromobacteriaceae</taxon>
        <taxon>Chromobacterium</taxon>
    </lineage>
</organism>
<evidence type="ECO:0000313" key="3">
    <source>
        <dbReference type="Proteomes" id="UP001455709"/>
    </source>
</evidence>
<dbReference type="EMBL" id="JBDOJC010000001">
    <property type="protein sequence ID" value="MEO2216033.1"/>
    <property type="molecule type" value="Genomic_DNA"/>
</dbReference>
<dbReference type="RefSeq" id="WP_347369684.1">
    <property type="nucleotide sequence ID" value="NZ_JBDOJC010000001.1"/>
</dbReference>
<sequence>MEAGPQAAVRKYGGGETRVGQERDAELVLRRKVFYVIVLIDTDGIAVNIEAELAITSVLKDSLWSCAGRRGSQSPKNREQNLAEKLSQGLPAQAVPVVRQGGAAQDQGLR</sequence>
<reference evidence="2 3" key="1">
    <citation type="submission" date="2024-05" db="EMBL/GenBank/DDBJ databases">
        <authorList>
            <person name="De Oliveira J.P."/>
            <person name="Noriler S.A."/>
            <person name="De Oliveira A.G."/>
            <person name="Sipoli D.S."/>
        </authorList>
    </citation>
    <scope>NUCLEOTIDE SEQUENCE [LARGE SCALE GENOMIC DNA]</scope>
    <source>
        <strain evidence="2 3">LABIM189</strain>
    </source>
</reference>
<name>A0ABV0FAF5_9NEIS</name>
<evidence type="ECO:0000313" key="2">
    <source>
        <dbReference type="EMBL" id="MEO2216033.1"/>
    </source>
</evidence>
<comment type="caution">
    <text evidence="2">The sequence shown here is derived from an EMBL/GenBank/DDBJ whole genome shotgun (WGS) entry which is preliminary data.</text>
</comment>
<dbReference type="Proteomes" id="UP001455709">
    <property type="component" value="Unassembled WGS sequence"/>
</dbReference>
<accession>A0ABV0FAF5</accession>
<keyword evidence="3" id="KW-1185">Reference proteome</keyword>
<feature type="region of interest" description="Disordered" evidence="1">
    <location>
        <begin position="69"/>
        <end position="88"/>
    </location>
</feature>
<protein>
    <submittedName>
        <fullName evidence="2">Uncharacterized protein</fullName>
    </submittedName>
</protein>
<proteinExistence type="predicted"/>